<evidence type="ECO:0000313" key="1">
    <source>
        <dbReference type="EMBL" id="MPN06179.1"/>
    </source>
</evidence>
<sequence>MLDRGDLLLNLRFRQRRVVVPHGILAPEQREHRIHLILRKIHTARSHHRDRPRLRHRHARIDRERYNTVLRLILTDFRRAQPLAEIRGALHRRFAGSRLHHLRGVQGYGFERCADCAIAAASQRQKQAGRANPA</sequence>
<protein>
    <submittedName>
        <fullName evidence="1">Uncharacterized protein</fullName>
    </submittedName>
</protein>
<dbReference type="EMBL" id="VSSQ01052071">
    <property type="protein sequence ID" value="MPN06179.1"/>
    <property type="molecule type" value="Genomic_DNA"/>
</dbReference>
<comment type="caution">
    <text evidence="1">The sequence shown here is derived from an EMBL/GenBank/DDBJ whole genome shotgun (WGS) entry which is preliminary data.</text>
</comment>
<name>A0A645EYC8_9ZZZZ</name>
<gene>
    <name evidence="1" type="ORF">SDC9_153435</name>
</gene>
<proteinExistence type="predicted"/>
<dbReference type="AlphaFoldDB" id="A0A645EYC8"/>
<organism evidence="1">
    <name type="scientific">bioreactor metagenome</name>
    <dbReference type="NCBI Taxonomy" id="1076179"/>
    <lineage>
        <taxon>unclassified sequences</taxon>
        <taxon>metagenomes</taxon>
        <taxon>ecological metagenomes</taxon>
    </lineage>
</organism>
<reference evidence="1" key="1">
    <citation type="submission" date="2019-08" db="EMBL/GenBank/DDBJ databases">
        <authorList>
            <person name="Kucharzyk K."/>
            <person name="Murdoch R.W."/>
            <person name="Higgins S."/>
            <person name="Loffler F."/>
        </authorList>
    </citation>
    <scope>NUCLEOTIDE SEQUENCE</scope>
</reference>
<accession>A0A645EYC8</accession>